<reference evidence="2" key="2">
    <citation type="journal article" date="2015" name="Fish Shellfish Immunol.">
        <title>Early steps in the European eel (Anguilla anguilla)-Vibrio vulnificus interaction in the gills: Role of the RtxA13 toxin.</title>
        <authorList>
            <person name="Callol A."/>
            <person name="Pajuelo D."/>
            <person name="Ebbesson L."/>
            <person name="Teles M."/>
            <person name="MacKenzie S."/>
            <person name="Amaro C."/>
        </authorList>
    </citation>
    <scope>NUCLEOTIDE SEQUENCE</scope>
</reference>
<name>A0A0E9UBX1_ANGAN</name>
<accession>A0A0E9UBX1</accession>
<sequence length="48" mass="5115">MLGSLSTSRSPSPTTGARISLSSSPKLLALLMRLVVRSVESWSTVWPA</sequence>
<proteinExistence type="predicted"/>
<evidence type="ECO:0000313" key="2">
    <source>
        <dbReference type="EMBL" id="JAH62463.1"/>
    </source>
</evidence>
<reference evidence="2" key="1">
    <citation type="submission" date="2014-11" db="EMBL/GenBank/DDBJ databases">
        <authorList>
            <person name="Amaro Gonzalez C."/>
        </authorList>
    </citation>
    <scope>NUCLEOTIDE SEQUENCE</scope>
</reference>
<evidence type="ECO:0000256" key="1">
    <source>
        <dbReference type="SAM" id="MobiDB-lite"/>
    </source>
</evidence>
<organism evidence="2">
    <name type="scientific">Anguilla anguilla</name>
    <name type="common">European freshwater eel</name>
    <name type="synonym">Muraena anguilla</name>
    <dbReference type="NCBI Taxonomy" id="7936"/>
    <lineage>
        <taxon>Eukaryota</taxon>
        <taxon>Metazoa</taxon>
        <taxon>Chordata</taxon>
        <taxon>Craniata</taxon>
        <taxon>Vertebrata</taxon>
        <taxon>Euteleostomi</taxon>
        <taxon>Actinopterygii</taxon>
        <taxon>Neopterygii</taxon>
        <taxon>Teleostei</taxon>
        <taxon>Anguilliformes</taxon>
        <taxon>Anguillidae</taxon>
        <taxon>Anguilla</taxon>
    </lineage>
</organism>
<protein>
    <submittedName>
        <fullName evidence="2">Uncharacterized protein</fullName>
    </submittedName>
</protein>
<dbReference type="EMBL" id="GBXM01046114">
    <property type="protein sequence ID" value="JAH62463.1"/>
    <property type="molecule type" value="Transcribed_RNA"/>
</dbReference>
<dbReference type="AlphaFoldDB" id="A0A0E9UBX1"/>
<feature type="region of interest" description="Disordered" evidence="1">
    <location>
        <begin position="1"/>
        <end position="20"/>
    </location>
</feature>